<dbReference type="GO" id="GO:0016747">
    <property type="term" value="F:acyltransferase activity, transferring groups other than amino-acyl groups"/>
    <property type="evidence" value="ECO:0007669"/>
    <property type="project" value="InterPro"/>
</dbReference>
<feature type="domain" description="N-acetyltransferase" evidence="3">
    <location>
        <begin position="1"/>
        <end position="165"/>
    </location>
</feature>
<dbReference type="Gene3D" id="3.40.630.30">
    <property type="match status" value="1"/>
</dbReference>
<protein>
    <submittedName>
        <fullName evidence="5">GNAT family N-acetyltransferase</fullName>
    </submittedName>
    <submittedName>
        <fullName evidence="4">GNAT superfamily N-acetyltransferase</fullName>
    </submittedName>
</protein>
<reference evidence="6" key="1">
    <citation type="submission" date="2016-08" db="EMBL/GenBank/DDBJ databases">
        <authorList>
            <person name="Tokovenko B."/>
            <person name="Kalinowski J."/>
        </authorList>
    </citation>
    <scope>NUCLEOTIDE SEQUENCE [LARGE SCALE GENOMIC DNA]</scope>
    <source>
        <strain evidence="6">UTMC102</strain>
    </source>
</reference>
<dbReference type="EMBL" id="JACCHL010000001">
    <property type="protein sequence ID" value="NYH51127.1"/>
    <property type="molecule type" value="Genomic_DNA"/>
</dbReference>
<gene>
    <name evidence="4" type="ORF">HNR06_000716</name>
    <name evidence="5" type="ORF">NOSIN_14725</name>
</gene>
<keyword evidence="1 5" id="KW-0808">Transferase</keyword>
<dbReference type="OrthoDB" id="7011037at2"/>
<keyword evidence="6" id="KW-1185">Reference proteome</keyword>
<dbReference type="InterPro" id="IPR000182">
    <property type="entry name" value="GNAT_dom"/>
</dbReference>
<dbReference type="InterPro" id="IPR016181">
    <property type="entry name" value="Acyl_CoA_acyltransferase"/>
</dbReference>
<dbReference type="AlphaFoldDB" id="A0A1V3C354"/>
<dbReference type="Proteomes" id="UP000189004">
    <property type="component" value="Unassembled WGS sequence"/>
</dbReference>
<evidence type="ECO:0000313" key="5">
    <source>
        <dbReference type="EMBL" id="OOC54899.1"/>
    </source>
</evidence>
<dbReference type="SUPFAM" id="SSF55729">
    <property type="entry name" value="Acyl-CoA N-acyltransferases (Nat)"/>
    <property type="match status" value="1"/>
</dbReference>
<accession>A0A7Y9X8F5</accession>
<dbReference type="InterPro" id="IPR050832">
    <property type="entry name" value="Bact_Acetyltransf"/>
</dbReference>
<evidence type="ECO:0000259" key="3">
    <source>
        <dbReference type="PROSITE" id="PS51186"/>
    </source>
</evidence>
<evidence type="ECO:0000313" key="4">
    <source>
        <dbReference type="EMBL" id="NYH51127.1"/>
    </source>
</evidence>
<dbReference type="EMBL" id="MCOK01000001">
    <property type="protein sequence ID" value="OOC54899.1"/>
    <property type="molecule type" value="Genomic_DNA"/>
</dbReference>
<evidence type="ECO:0000313" key="6">
    <source>
        <dbReference type="Proteomes" id="UP000189004"/>
    </source>
</evidence>
<reference evidence="4 7" key="3">
    <citation type="submission" date="2020-07" db="EMBL/GenBank/DDBJ databases">
        <title>Sequencing the genomes of 1000 actinobacteria strains.</title>
        <authorList>
            <person name="Klenk H.-P."/>
        </authorList>
    </citation>
    <scope>NUCLEOTIDE SEQUENCE [LARGE SCALE GENOMIC DNA]</scope>
    <source>
        <strain evidence="4 7">DSM 45278</strain>
    </source>
</reference>
<name>A0A1V3C354_9ACTN</name>
<organism evidence="5 6">
    <name type="scientific">Nocardiopsis sinuspersici</name>
    <dbReference type="NCBI Taxonomy" id="501010"/>
    <lineage>
        <taxon>Bacteria</taxon>
        <taxon>Bacillati</taxon>
        <taxon>Actinomycetota</taxon>
        <taxon>Actinomycetes</taxon>
        <taxon>Streptosporangiales</taxon>
        <taxon>Nocardiopsidaceae</taxon>
        <taxon>Nocardiopsis</taxon>
    </lineage>
</organism>
<dbReference type="Pfam" id="PF00583">
    <property type="entry name" value="Acetyltransf_1"/>
    <property type="match status" value="1"/>
</dbReference>
<dbReference type="STRING" id="501010.NOSIN_14725"/>
<reference evidence="5" key="2">
    <citation type="submission" date="2016-08" db="EMBL/GenBank/DDBJ databases">
        <authorList>
            <person name="Seilhamer J.J."/>
        </authorList>
    </citation>
    <scope>NUCLEOTIDE SEQUENCE [LARGE SCALE GENOMIC DNA]</scope>
    <source>
        <strain evidence="5">UTMC102</strain>
    </source>
</reference>
<dbReference type="Proteomes" id="UP000584931">
    <property type="component" value="Unassembled WGS sequence"/>
</dbReference>
<comment type="caution">
    <text evidence="5">The sequence shown here is derived from an EMBL/GenBank/DDBJ whole genome shotgun (WGS) entry which is preliminary data.</text>
</comment>
<accession>A0A1V3C354</accession>
<sequence length="165" mass="18113">MRLRQGGPADLPAVLETFDSTVAWLAAHGRSGQWGDQPWSRDPARIALVEELVTEGLWVAEIGDEAAGFLTITEQAPDYAPPVAERELYVRLLLVSRAHAGKNVGGTLLALARRQAHVRGIGLLRVDCWAGGDGALVRYYERQGFTPVERVPSGDKEVQVFRQRV</sequence>
<dbReference type="PANTHER" id="PTHR43877">
    <property type="entry name" value="AMINOALKYLPHOSPHONATE N-ACETYLTRANSFERASE-RELATED-RELATED"/>
    <property type="match status" value="1"/>
</dbReference>
<dbReference type="RefSeq" id="WP_077691323.1">
    <property type="nucleotide sequence ID" value="NZ_JACCHL010000001.1"/>
</dbReference>
<proteinExistence type="predicted"/>
<dbReference type="CDD" id="cd04301">
    <property type="entry name" value="NAT_SF"/>
    <property type="match status" value="1"/>
</dbReference>
<evidence type="ECO:0000256" key="1">
    <source>
        <dbReference type="ARBA" id="ARBA00022679"/>
    </source>
</evidence>
<keyword evidence="2" id="KW-0012">Acyltransferase</keyword>
<evidence type="ECO:0000313" key="7">
    <source>
        <dbReference type="Proteomes" id="UP000584931"/>
    </source>
</evidence>
<evidence type="ECO:0000256" key="2">
    <source>
        <dbReference type="ARBA" id="ARBA00023315"/>
    </source>
</evidence>
<dbReference type="PROSITE" id="PS51186">
    <property type="entry name" value="GNAT"/>
    <property type="match status" value="1"/>
</dbReference>